<comment type="caution">
    <text evidence="4">The sequence shown here is derived from an EMBL/GenBank/DDBJ whole genome shotgun (WGS) entry which is preliminary data.</text>
</comment>
<dbReference type="Gene3D" id="1.10.1660.10">
    <property type="match status" value="1"/>
</dbReference>
<feature type="compositionally biased region" description="Basic and acidic residues" evidence="2">
    <location>
        <begin position="153"/>
        <end position="163"/>
    </location>
</feature>
<dbReference type="RefSeq" id="WP_373872076.1">
    <property type="nucleotide sequence ID" value="NZ_BOMW01000006.1"/>
</dbReference>
<evidence type="ECO:0000313" key="5">
    <source>
        <dbReference type="Proteomes" id="UP000629619"/>
    </source>
</evidence>
<sequence>MPINRMPSNPAPADRTPAKPPTRGGPRSPGRGPASDRDADLPAYTMGRAAELIGVTPAFLRSLDGAGLIEPERSAGGHRRYSRHQLDLAGRVRLLLDEGFLLAAAVRIVTLEDRLAAAHRRIRELGGTLGPGEDASIPLGPGAGPEVGIPAQARRDTTARENM</sequence>
<name>A0A919KCF0_9ACTN</name>
<dbReference type="GO" id="GO:0003700">
    <property type="term" value="F:DNA-binding transcription factor activity"/>
    <property type="evidence" value="ECO:0007669"/>
    <property type="project" value="InterPro"/>
</dbReference>
<dbReference type="SUPFAM" id="SSF46955">
    <property type="entry name" value="Putative DNA-binding domain"/>
    <property type="match status" value="1"/>
</dbReference>
<organism evidence="4 5">
    <name type="scientific">Actinoplanes siamensis</name>
    <dbReference type="NCBI Taxonomy" id="1223317"/>
    <lineage>
        <taxon>Bacteria</taxon>
        <taxon>Bacillati</taxon>
        <taxon>Actinomycetota</taxon>
        <taxon>Actinomycetes</taxon>
        <taxon>Micromonosporales</taxon>
        <taxon>Micromonosporaceae</taxon>
        <taxon>Actinoplanes</taxon>
    </lineage>
</organism>
<dbReference type="Proteomes" id="UP000629619">
    <property type="component" value="Unassembled WGS sequence"/>
</dbReference>
<dbReference type="InterPro" id="IPR009061">
    <property type="entry name" value="DNA-bd_dom_put_sf"/>
</dbReference>
<dbReference type="EMBL" id="BOMW01000006">
    <property type="protein sequence ID" value="GIF02889.1"/>
    <property type="molecule type" value="Genomic_DNA"/>
</dbReference>
<keyword evidence="1" id="KW-0238">DNA-binding</keyword>
<evidence type="ECO:0000313" key="4">
    <source>
        <dbReference type="EMBL" id="GIF02889.1"/>
    </source>
</evidence>
<feature type="domain" description="HTH merR-type" evidence="3">
    <location>
        <begin position="43"/>
        <end position="111"/>
    </location>
</feature>
<dbReference type="Pfam" id="PF13411">
    <property type="entry name" value="MerR_1"/>
    <property type="match status" value="1"/>
</dbReference>
<dbReference type="AlphaFoldDB" id="A0A919KCF0"/>
<dbReference type="PROSITE" id="PS50937">
    <property type="entry name" value="HTH_MERR_2"/>
    <property type="match status" value="1"/>
</dbReference>
<protein>
    <recommendedName>
        <fullName evidence="3">HTH merR-type domain-containing protein</fullName>
    </recommendedName>
</protein>
<dbReference type="GO" id="GO:0003677">
    <property type="term" value="F:DNA binding"/>
    <property type="evidence" value="ECO:0007669"/>
    <property type="project" value="UniProtKB-KW"/>
</dbReference>
<dbReference type="SMART" id="SM00422">
    <property type="entry name" value="HTH_MERR"/>
    <property type="match status" value="1"/>
</dbReference>
<evidence type="ECO:0000259" key="3">
    <source>
        <dbReference type="PROSITE" id="PS50937"/>
    </source>
</evidence>
<feature type="region of interest" description="Disordered" evidence="2">
    <location>
        <begin position="140"/>
        <end position="163"/>
    </location>
</feature>
<dbReference type="PANTHER" id="PTHR30204:SF93">
    <property type="entry name" value="HTH MERR-TYPE DOMAIN-CONTAINING PROTEIN"/>
    <property type="match status" value="1"/>
</dbReference>
<dbReference type="InterPro" id="IPR000551">
    <property type="entry name" value="MerR-type_HTH_dom"/>
</dbReference>
<evidence type="ECO:0000256" key="2">
    <source>
        <dbReference type="SAM" id="MobiDB-lite"/>
    </source>
</evidence>
<dbReference type="InterPro" id="IPR047057">
    <property type="entry name" value="MerR_fam"/>
</dbReference>
<accession>A0A919KCF0</accession>
<proteinExistence type="predicted"/>
<feature type="compositionally biased region" description="Low complexity" evidence="2">
    <location>
        <begin position="21"/>
        <end position="33"/>
    </location>
</feature>
<feature type="region of interest" description="Disordered" evidence="2">
    <location>
        <begin position="1"/>
        <end position="43"/>
    </location>
</feature>
<gene>
    <name evidence="4" type="ORF">Asi03nite_04270</name>
</gene>
<dbReference type="PANTHER" id="PTHR30204">
    <property type="entry name" value="REDOX-CYCLING DRUG-SENSING TRANSCRIPTIONAL ACTIVATOR SOXR"/>
    <property type="match status" value="1"/>
</dbReference>
<evidence type="ECO:0000256" key="1">
    <source>
        <dbReference type="ARBA" id="ARBA00023125"/>
    </source>
</evidence>
<reference evidence="4" key="1">
    <citation type="submission" date="2021-01" db="EMBL/GenBank/DDBJ databases">
        <title>Whole genome shotgun sequence of Actinoplanes siamensis NBRC 109076.</title>
        <authorList>
            <person name="Komaki H."/>
            <person name="Tamura T."/>
        </authorList>
    </citation>
    <scope>NUCLEOTIDE SEQUENCE</scope>
    <source>
        <strain evidence="4">NBRC 109076</strain>
    </source>
</reference>
<keyword evidence="5" id="KW-1185">Reference proteome</keyword>